<comment type="subcellular location">
    <subcellularLocation>
        <location evidence="1">Cell envelope</location>
    </subcellularLocation>
</comment>
<dbReference type="Gene3D" id="3.90.1010.20">
    <property type="match status" value="1"/>
</dbReference>
<accession>A8H8K0</accession>
<dbReference type="HOGENOM" id="CLU_011398_4_0_6"/>
<dbReference type="PRINTS" id="PR00368">
    <property type="entry name" value="FADPNR"/>
</dbReference>
<dbReference type="InterPro" id="IPR010960">
    <property type="entry name" value="Flavocytochrome_c"/>
</dbReference>
<dbReference type="GO" id="GO:0030313">
    <property type="term" value="C:cell envelope"/>
    <property type="evidence" value="ECO:0007669"/>
    <property type="project" value="UniProtKB-SubCell"/>
</dbReference>
<dbReference type="eggNOG" id="COG1053">
    <property type="taxonomic scope" value="Bacteria"/>
</dbReference>
<reference evidence="8 9" key="1">
    <citation type="submission" date="2007-10" db="EMBL/GenBank/DDBJ databases">
        <title>Complete sequence of Shewanella pealeana ATCC 700345.</title>
        <authorList>
            <consortium name="US DOE Joint Genome Institute"/>
            <person name="Copeland A."/>
            <person name="Lucas S."/>
            <person name="Lapidus A."/>
            <person name="Barry K."/>
            <person name="Glavina del Rio T."/>
            <person name="Dalin E."/>
            <person name="Tice H."/>
            <person name="Pitluck S."/>
            <person name="Chertkov O."/>
            <person name="Brettin T."/>
            <person name="Bruce D."/>
            <person name="Detter J.C."/>
            <person name="Han C."/>
            <person name="Schmutz J."/>
            <person name="Larimer F."/>
            <person name="Land M."/>
            <person name="Hauser L."/>
            <person name="Kyrpides N."/>
            <person name="Kim E."/>
            <person name="Zhao J.-S.Z."/>
            <person name="Manno D."/>
            <person name="Hawari J."/>
            <person name="Richardson P."/>
        </authorList>
    </citation>
    <scope>NUCLEOTIDE SEQUENCE [LARGE SCALE GENOMIC DNA]</scope>
    <source>
        <strain evidence="9">ATCC 700345 / ANG-SQ1</strain>
    </source>
</reference>
<evidence type="ECO:0000313" key="8">
    <source>
        <dbReference type="EMBL" id="ABV88887.1"/>
    </source>
</evidence>
<gene>
    <name evidence="8" type="ordered locus">Spea_3574</name>
</gene>
<evidence type="ECO:0000256" key="5">
    <source>
        <dbReference type="ARBA" id="ARBA00023002"/>
    </source>
</evidence>
<dbReference type="AlphaFoldDB" id="A8H8K0"/>
<feature type="domain" description="FMN-binding" evidence="7">
    <location>
        <begin position="38"/>
        <end position="112"/>
    </location>
</feature>
<dbReference type="STRING" id="398579.Spea_3574"/>
<dbReference type="eggNOG" id="COG3976">
    <property type="taxonomic scope" value="Bacteria"/>
</dbReference>
<dbReference type="PROSITE" id="PS51257">
    <property type="entry name" value="PROKAR_LIPOPROTEIN"/>
    <property type="match status" value="1"/>
</dbReference>
<dbReference type="InterPro" id="IPR050315">
    <property type="entry name" value="FAD-oxidoreductase_2"/>
</dbReference>
<sequence length="586" mass="62156">MNFKLKKSALGVAIALPVILVGCAVTSEMIKSQGTAKGRHGDITVETTFQNGQITAIDIVKQKENKVLSAAVYKDVKQAIIDNNSVNVDGISGATATSDGFKQAVAKSAELAGVTLLATAAINGKKVDAQPSEYTYDVVVIGAGGAGFSAGIEAVEAGVSAVIIEKQPIIGGNSLISGGEMNVAGSWVQKGMGITDSKESFIEDTLKGGDYKGDPEMVRVMVDNAVEAAEWLRDDIKVDFYKDQIFQFGGHSVKRAVIPKGHTGAEVLSKFAVKAEEIGLPVHMNTTAKNLIQDETGRVVGVKAMKNGKVITYHAKKAVVMAAGGFGANIEMRKKFNPEYDERYGTTNHSGATGDGILMSEAVNAKTANLGEIQAYPICNPETGAIALIADARFFGAILVNQEGKRFVEELDRRDVISNAILNQTGKYTYVIWNQKIDDLAKTIDMHPGEFNDLHSRGLMFEVDSIEEAAAKFNIPLAALQSTISDVNKYAATGKDLAFNNRAGLVDMSEGKYWILKATPSVHHTMGGVATTTKAEVLDNSGTIIKGLYAAGEVTGLTHGSNRLGGNAYTDIIVFGRIAGQQAAAQ</sequence>
<dbReference type="SMART" id="SM00900">
    <property type="entry name" value="FMN_bind"/>
    <property type="match status" value="1"/>
</dbReference>
<evidence type="ECO:0000256" key="1">
    <source>
        <dbReference type="ARBA" id="ARBA00004196"/>
    </source>
</evidence>
<evidence type="ECO:0000256" key="4">
    <source>
        <dbReference type="ARBA" id="ARBA00022827"/>
    </source>
</evidence>
<dbReference type="GO" id="GO:0016627">
    <property type="term" value="F:oxidoreductase activity, acting on the CH-CH group of donors"/>
    <property type="evidence" value="ECO:0007669"/>
    <property type="project" value="UniProtKB-ARBA"/>
</dbReference>
<dbReference type="EC" id="1.3.99.33" evidence="6"/>
<dbReference type="InterPro" id="IPR027477">
    <property type="entry name" value="Succ_DH/fumarate_Rdtase_cat_sf"/>
</dbReference>
<evidence type="ECO:0000313" key="9">
    <source>
        <dbReference type="Proteomes" id="UP000002608"/>
    </source>
</evidence>
<dbReference type="GO" id="GO:0010181">
    <property type="term" value="F:FMN binding"/>
    <property type="evidence" value="ECO:0007669"/>
    <property type="project" value="InterPro"/>
</dbReference>
<dbReference type="Pfam" id="PF04205">
    <property type="entry name" value="FMN_bind"/>
    <property type="match status" value="1"/>
</dbReference>
<keyword evidence="3 6" id="KW-0285">Flavoprotein</keyword>
<dbReference type="InterPro" id="IPR007329">
    <property type="entry name" value="FMN-bd"/>
</dbReference>
<name>A8H8K0_SHEPA</name>
<dbReference type="InterPro" id="IPR003953">
    <property type="entry name" value="FAD-dep_OxRdtase_2_FAD-bd"/>
</dbReference>
<dbReference type="GO" id="GO:0016020">
    <property type="term" value="C:membrane"/>
    <property type="evidence" value="ECO:0007669"/>
    <property type="project" value="InterPro"/>
</dbReference>
<evidence type="ECO:0000256" key="2">
    <source>
        <dbReference type="ARBA" id="ARBA00008040"/>
    </source>
</evidence>
<dbReference type="OrthoDB" id="9148689at2"/>
<dbReference type="Gene3D" id="3.90.700.10">
    <property type="entry name" value="Succinate dehydrogenase/fumarate reductase flavoprotein, catalytic domain"/>
    <property type="match status" value="1"/>
</dbReference>
<comment type="cofactor">
    <cofactor evidence="6">
        <name>FMN</name>
        <dbReference type="ChEBI" id="CHEBI:58210"/>
    </cofactor>
    <text evidence="6">Binds 1 or 2 FMN covalently per subunit.</text>
</comment>
<dbReference type="SUPFAM" id="SSF56425">
    <property type="entry name" value="Succinate dehydrogenase/fumarate reductase flavoprotein, catalytic domain"/>
    <property type="match status" value="1"/>
</dbReference>
<dbReference type="PANTHER" id="PTHR43400:SF7">
    <property type="entry name" value="FAD-DEPENDENT OXIDOREDUCTASE 2 FAD BINDING DOMAIN-CONTAINING PROTEIN"/>
    <property type="match status" value="1"/>
</dbReference>
<dbReference type="Gene3D" id="3.50.50.60">
    <property type="entry name" value="FAD/NAD(P)-binding domain"/>
    <property type="match status" value="1"/>
</dbReference>
<keyword evidence="4 6" id="KW-0274">FAD</keyword>
<evidence type="ECO:0000256" key="3">
    <source>
        <dbReference type="ARBA" id="ARBA00022630"/>
    </source>
</evidence>
<dbReference type="Proteomes" id="UP000002608">
    <property type="component" value="Chromosome"/>
</dbReference>
<proteinExistence type="inferred from homology"/>
<keyword evidence="5 6" id="KW-0560">Oxidoreductase</keyword>
<comment type="cofactor">
    <cofactor evidence="6">
        <name>FAD</name>
        <dbReference type="ChEBI" id="CHEBI:57692"/>
    </cofactor>
    <text evidence="6">Binds 1 FAD per subunit.</text>
</comment>
<dbReference type="EMBL" id="CP000851">
    <property type="protein sequence ID" value="ABV88887.1"/>
    <property type="molecule type" value="Genomic_DNA"/>
</dbReference>
<organism evidence="8 9">
    <name type="scientific">Shewanella pealeana (strain ATCC 700345 / ANG-SQ1)</name>
    <dbReference type="NCBI Taxonomy" id="398579"/>
    <lineage>
        <taxon>Bacteria</taxon>
        <taxon>Pseudomonadati</taxon>
        <taxon>Pseudomonadota</taxon>
        <taxon>Gammaproteobacteria</taxon>
        <taxon>Alteromonadales</taxon>
        <taxon>Shewanellaceae</taxon>
        <taxon>Shewanella</taxon>
    </lineage>
</organism>
<dbReference type="NCBIfam" id="TIGR01813">
    <property type="entry name" value="flavo_cyto_c"/>
    <property type="match status" value="1"/>
</dbReference>
<keyword evidence="9" id="KW-1185">Reference proteome</keyword>
<dbReference type="PANTHER" id="PTHR43400">
    <property type="entry name" value="FUMARATE REDUCTASE"/>
    <property type="match status" value="1"/>
</dbReference>
<dbReference type="KEGG" id="spl:Spea_3574"/>
<dbReference type="RefSeq" id="WP_012156772.1">
    <property type="nucleotide sequence ID" value="NC_009901.1"/>
</dbReference>
<comment type="catalytic activity">
    <reaction evidence="6">
        <text>dihydrourocanate + A = urocanate + AH2</text>
        <dbReference type="Rhea" id="RHEA:36059"/>
        <dbReference type="ChEBI" id="CHEBI:13193"/>
        <dbReference type="ChEBI" id="CHEBI:17499"/>
        <dbReference type="ChEBI" id="CHEBI:27247"/>
        <dbReference type="ChEBI" id="CHEBI:72991"/>
        <dbReference type="EC" id="1.3.99.33"/>
    </reaction>
</comment>
<dbReference type="InterPro" id="IPR036188">
    <property type="entry name" value="FAD/NAD-bd_sf"/>
</dbReference>
<dbReference type="FunFam" id="3.90.700.10:FF:000007">
    <property type="entry name" value="NADH-dependent fumarate reductase"/>
    <property type="match status" value="1"/>
</dbReference>
<comment type="similarity">
    <text evidence="2 6">Belongs to the FAD-dependent oxidoreductase 2 family. FRD/SDH subfamily.</text>
</comment>
<evidence type="ECO:0000259" key="7">
    <source>
        <dbReference type="SMART" id="SM00900"/>
    </source>
</evidence>
<evidence type="ECO:0000256" key="6">
    <source>
        <dbReference type="RuleBase" id="RU366062"/>
    </source>
</evidence>
<dbReference type="Pfam" id="PF00890">
    <property type="entry name" value="FAD_binding_2"/>
    <property type="match status" value="1"/>
</dbReference>
<dbReference type="SUPFAM" id="SSF51905">
    <property type="entry name" value="FAD/NAD(P)-binding domain"/>
    <property type="match status" value="1"/>
</dbReference>
<protein>
    <recommendedName>
        <fullName evidence="6">Urocanate reductase</fullName>
        <ecNumber evidence="6">1.3.99.33</ecNumber>
    </recommendedName>
</protein>